<sequence length="507" mass="53669">MKMTHITLAGIASLALLTGCGLAPEEKLAEAEASYDAHDYSGAKVYAVSALKDLPGDTEALTLLARAQIAMGDGEGAMLSLSQIAKANQPAEYTMLVAEAELLRGEFNAVLETVAKPKTADAARLSALAHLGLNDLDAAKRAIASGETLPGERSGLLAVKAQIQLLEGNVAAAQGTASQALAQGPDNIDALLVSARVNQALFDLPATLGAYERAVKLYPQNFPAQLGRAATLGEMGQLEAAKEAASQLAQSAPDSIDVIHLKARIALEENKWQTARELLQPHEAALRQDPSKQATYATALLRVGQVAQARIWLEPLVEDYPFLRKPRALLAEAELAAGEPKAALATIRSLAERPDAKPEELAIAANAASAAGDSSAARFAAREKSTTPEWFGGELAKADSALRNQQWRKAIGSYEAINARIAEPNAMVLNNLAYAKSKLGENKDAVRIALQAVDIAPDHPAILDTAGWILFETGEDRTRGLRMLEKAARLDPDNTAIARRLAAAKRG</sequence>
<protein>
    <submittedName>
        <fullName evidence="4">Tetratricopeptide repeat protein</fullName>
    </submittedName>
</protein>
<evidence type="ECO:0000256" key="1">
    <source>
        <dbReference type="ARBA" id="ARBA00022737"/>
    </source>
</evidence>
<dbReference type="PANTHER" id="PTHR44858">
    <property type="entry name" value="TETRATRICOPEPTIDE REPEAT PROTEIN 6"/>
    <property type="match status" value="1"/>
</dbReference>
<dbReference type="EMBL" id="VHJK01000001">
    <property type="protein sequence ID" value="TRD11801.1"/>
    <property type="molecule type" value="Genomic_DNA"/>
</dbReference>
<evidence type="ECO:0000256" key="2">
    <source>
        <dbReference type="ARBA" id="ARBA00022803"/>
    </source>
</evidence>
<accession>A0A547PCE2</accession>
<dbReference type="InterPro" id="IPR050498">
    <property type="entry name" value="Ycf3"/>
</dbReference>
<dbReference type="Pfam" id="PF14559">
    <property type="entry name" value="TPR_19"/>
    <property type="match status" value="1"/>
</dbReference>
<organism evidence="4 5">
    <name type="scientific">Erythrobacter insulae</name>
    <dbReference type="NCBI Taxonomy" id="2584124"/>
    <lineage>
        <taxon>Bacteria</taxon>
        <taxon>Pseudomonadati</taxon>
        <taxon>Pseudomonadota</taxon>
        <taxon>Alphaproteobacteria</taxon>
        <taxon>Sphingomonadales</taxon>
        <taxon>Erythrobacteraceae</taxon>
        <taxon>Erythrobacter/Porphyrobacter group</taxon>
        <taxon>Erythrobacter</taxon>
    </lineage>
</organism>
<dbReference type="SMART" id="SM00028">
    <property type="entry name" value="TPR"/>
    <property type="match status" value="4"/>
</dbReference>
<name>A0A547PCE2_9SPHN</name>
<feature type="signal peptide" evidence="3">
    <location>
        <begin position="1"/>
        <end position="23"/>
    </location>
</feature>
<dbReference type="RefSeq" id="WP_142788073.1">
    <property type="nucleotide sequence ID" value="NZ_VHJK01000001.1"/>
</dbReference>
<proteinExistence type="predicted"/>
<feature type="chain" id="PRO_5021879546" evidence="3">
    <location>
        <begin position="24"/>
        <end position="507"/>
    </location>
</feature>
<keyword evidence="5" id="KW-1185">Reference proteome</keyword>
<gene>
    <name evidence="4" type="ORF">FGU71_07985</name>
</gene>
<dbReference type="AlphaFoldDB" id="A0A547PCE2"/>
<keyword evidence="1" id="KW-0677">Repeat</keyword>
<reference evidence="4 5" key="1">
    <citation type="submission" date="2019-06" db="EMBL/GenBank/DDBJ databases">
        <title>Erythrobacter insulae sp. nov., isolated from a tidal flat.</title>
        <authorList>
            <person name="Yoon J.-H."/>
        </authorList>
    </citation>
    <scope>NUCLEOTIDE SEQUENCE [LARGE SCALE GENOMIC DNA]</scope>
    <source>
        <strain evidence="4 5">JBTF-M21</strain>
    </source>
</reference>
<keyword evidence="3" id="KW-0732">Signal</keyword>
<evidence type="ECO:0000313" key="5">
    <source>
        <dbReference type="Proteomes" id="UP000316343"/>
    </source>
</evidence>
<dbReference type="Gene3D" id="1.25.40.10">
    <property type="entry name" value="Tetratricopeptide repeat domain"/>
    <property type="match status" value="2"/>
</dbReference>
<dbReference type="InterPro" id="IPR011990">
    <property type="entry name" value="TPR-like_helical_dom_sf"/>
</dbReference>
<dbReference type="InterPro" id="IPR019734">
    <property type="entry name" value="TPR_rpt"/>
</dbReference>
<keyword evidence="2" id="KW-0802">TPR repeat</keyword>
<dbReference type="SUPFAM" id="SSF48452">
    <property type="entry name" value="TPR-like"/>
    <property type="match status" value="3"/>
</dbReference>
<evidence type="ECO:0000313" key="4">
    <source>
        <dbReference type="EMBL" id="TRD11801.1"/>
    </source>
</evidence>
<comment type="caution">
    <text evidence="4">The sequence shown here is derived from an EMBL/GenBank/DDBJ whole genome shotgun (WGS) entry which is preliminary data.</text>
</comment>
<dbReference type="Pfam" id="PF13181">
    <property type="entry name" value="TPR_8"/>
    <property type="match status" value="1"/>
</dbReference>
<dbReference type="Proteomes" id="UP000316343">
    <property type="component" value="Unassembled WGS sequence"/>
</dbReference>
<evidence type="ECO:0000256" key="3">
    <source>
        <dbReference type="SAM" id="SignalP"/>
    </source>
</evidence>
<dbReference type="PROSITE" id="PS51257">
    <property type="entry name" value="PROKAR_LIPOPROTEIN"/>
    <property type="match status" value="1"/>
</dbReference>
<dbReference type="PANTHER" id="PTHR44858:SF1">
    <property type="entry name" value="UDP-N-ACETYLGLUCOSAMINE--PEPTIDE N-ACETYLGLUCOSAMINYLTRANSFERASE SPINDLY-RELATED"/>
    <property type="match status" value="1"/>
</dbReference>
<dbReference type="OrthoDB" id="7487699at2"/>